<gene>
    <name evidence="2" type="ORF">BT96DRAFT_738867</name>
</gene>
<protein>
    <submittedName>
        <fullName evidence="2">Uncharacterized protein</fullName>
    </submittedName>
</protein>
<feature type="transmembrane region" description="Helical" evidence="1">
    <location>
        <begin position="12"/>
        <end position="30"/>
    </location>
</feature>
<organism evidence="2 3">
    <name type="scientific">Gymnopus androsaceus JB14</name>
    <dbReference type="NCBI Taxonomy" id="1447944"/>
    <lineage>
        <taxon>Eukaryota</taxon>
        <taxon>Fungi</taxon>
        <taxon>Dikarya</taxon>
        <taxon>Basidiomycota</taxon>
        <taxon>Agaricomycotina</taxon>
        <taxon>Agaricomycetes</taxon>
        <taxon>Agaricomycetidae</taxon>
        <taxon>Agaricales</taxon>
        <taxon>Marasmiineae</taxon>
        <taxon>Omphalotaceae</taxon>
        <taxon>Gymnopus</taxon>
    </lineage>
</organism>
<evidence type="ECO:0000313" key="3">
    <source>
        <dbReference type="Proteomes" id="UP000799118"/>
    </source>
</evidence>
<keyword evidence="3" id="KW-1185">Reference proteome</keyword>
<dbReference type="PANTHER" id="PTHR35043">
    <property type="entry name" value="TRANSCRIPTION FACTOR DOMAIN-CONTAINING PROTEIN"/>
    <property type="match status" value="1"/>
</dbReference>
<dbReference type="Proteomes" id="UP000799118">
    <property type="component" value="Unassembled WGS sequence"/>
</dbReference>
<feature type="non-terminal residue" evidence="2">
    <location>
        <position position="1"/>
    </location>
</feature>
<feature type="non-terminal residue" evidence="2">
    <location>
        <position position="208"/>
    </location>
</feature>
<name>A0A6A4HA10_9AGAR</name>
<dbReference type="AlphaFoldDB" id="A0A6A4HA10"/>
<evidence type="ECO:0000313" key="2">
    <source>
        <dbReference type="EMBL" id="KAE9394458.1"/>
    </source>
</evidence>
<evidence type="ECO:0000256" key="1">
    <source>
        <dbReference type="SAM" id="Phobius"/>
    </source>
</evidence>
<dbReference type="PANTHER" id="PTHR35043:SF7">
    <property type="entry name" value="TRANSCRIPTION FACTOR DOMAIN-CONTAINING PROTEIN"/>
    <property type="match status" value="1"/>
</dbReference>
<proteinExistence type="predicted"/>
<accession>A0A6A4HA10</accession>
<reference evidence="2" key="1">
    <citation type="journal article" date="2019" name="Environ. Microbiol.">
        <title>Fungal ecological strategies reflected in gene transcription - a case study of two litter decomposers.</title>
        <authorList>
            <person name="Barbi F."/>
            <person name="Kohler A."/>
            <person name="Barry K."/>
            <person name="Baskaran P."/>
            <person name="Daum C."/>
            <person name="Fauchery L."/>
            <person name="Ihrmark K."/>
            <person name="Kuo A."/>
            <person name="LaButti K."/>
            <person name="Lipzen A."/>
            <person name="Morin E."/>
            <person name="Grigoriev I.V."/>
            <person name="Henrissat B."/>
            <person name="Lindahl B."/>
            <person name="Martin F."/>
        </authorList>
    </citation>
    <scope>NUCLEOTIDE SEQUENCE</scope>
    <source>
        <strain evidence="2">JB14</strain>
    </source>
</reference>
<feature type="transmembrane region" description="Helical" evidence="1">
    <location>
        <begin position="51"/>
        <end position="70"/>
    </location>
</feature>
<dbReference type="EMBL" id="ML769549">
    <property type="protein sequence ID" value="KAE9394458.1"/>
    <property type="molecule type" value="Genomic_DNA"/>
</dbReference>
<sequence length="208" mass="23420">GWVSSPNTRGTMTIIFTCLKALLIPLYSAFHVDIPTYPAGSFTRLYRRFKWTVVGLIMPEIAVVLSLAQHSDSWASKDSDLFQRWTLTHGFYITMGGFVIVRNDKQRLPVNFKQLVILKQHRPDFIPWLSALTRESIADKSKADALVKIIALTQTTYLLAQVIGRAVQGLPVSPLETVTAAYVPVTVLIYIAWWNKPQDVAVPIEIHV</sequence>
<feature type="transmembrane region" description="Helical" evidence="1">
    <location>
        <begin position="82"/>
        <end position="101"/>
    </location>
</feature>
<keyword evidence="1" id="KW-1133">Transmembrane helix</keyword>
<keyword evidence="1" id="KW-0472">Membrane</keyword>
<keyword evidence="1" id="KW-0812">Transmembrane</keyword>
<dbReference type="OrthoDB" id="9451547at2759"/>